<evidence type="ECO:0000313" key="2">
    <source>
        <dbReference type="EMBL" id="MFC4766583.1"/>
    </source>
</evidence>
<dbReference type="Proteomes" id="UP001596002">
    <property type="component" value="Unassembled WGS sequence"/>
</dbReference>
<name>A0ABV9PY23_9BACL</name>
<sequence length="584" mass="68591">MFLKKSSTTINGKRYHHYKIVESYRDGNKVKHRILFNVGTLTDEQAEQLRLALQVQSNPSLVIAKENDIVVTKSLSYLNVMILHQLWQQWNLERFFSEDRWVEALVINRCIDPTSKIRLQSWTANTILPAVIPALRTYDEYDVYRELGRLAKQEDDLQVFLYEQLKKRQRIHSEAFFYDITSSYFEGSRCVIAKLGYSRDHRPDREQIVIALMITPEGYPFYWRVLEGNTQDITTIEALVRDVRQRLGIERCTLVFDRGMVSADNLKTIEQQQLKYVSAMDKDEIRTTLLDKVMPDPATPEDWEQVVAMREFRPWDENEFLFYRPIVLGDSRYIVTFDVQRFLDQTKHRKHQMQNVEQSISQINESLRNAKKSRKSEVVEREVNQLIARKGLKKQAKVTIEPLSLTVATPKGNTRSVKSFQIKLEWLEDQIKNAARLDGLTCFITNLSMEEADDREVIEFYRRKNKVEETFHEIKSHLQLRPMHVTRTERVKAHVTVCMLANFLMNDMEVQLKAANHNCSLIDVLDDLQSCQLHRLEITTSGRKMLKVQEVSDQQKQWLQALQCGEVVQEKFKKQVLKKAEGWL</sequence>
<reference evidence="3" key="1">
    <citation type="journal article" date="2019" name="Int. J. Syst. Evol. Microbiol.">
        <title>The Global Catalogue of Microorganisms (GCM) 10K type strain sequencing project: providing services to taxonomists for standard genome sequencing and annotation.</title>
        <authorList>
            <consortium name="The Broad Institute Genomics Platform"/>
            <consortium name="The Broad Institute Genome Sequencing Center for Infectious Disease"/>
            <person name="Wu L."/>
            <person name="Ma J."/>
        </authorList>
    </citation>
    <scope>NUCLEOTIDE SEQUENCE [LARGE SCALE GENOMIC DNA]</scope>
    <source>
        <strain evidence="3">WYCCWR 12678</strain>
    </source>
</reference>
<organism evidence="2 3">
    <name type="scientific">Effusibacillus consociatus</name>
    <dbReference type="NCBI Taxonomy" id="1117041"/>
    <lineage>
        <taxon>Bacteria</taxon>
        <taxon>Bacillati</taxon>
        <taxon>Bacillota</taxon>
        <taxon>Bacilli</taxon>
        <taxon>Bacillales</taxon>
        <taxon>Alicyclobacillaceae</taxon>
        <taxon>Effusibacillus</taxon>
    </lineage>
</organism>
<dbReference type="InterPro" id="IPR002559">
    <property type="entry name" value="Transposase_11"/>
</dbReference>
<protein>
    <submittedName>
        <fullName evidence="2">IS1634 family transposase</fullName>
    </submittedName>
</protein>
<keyword evidence="3" id="KW-1185">Reference proteome</keyword>
<feature type="domain" description="Transposase IS4-like" evidence="1">
    <location>
        <begin position="204"/>
        <end position="501"/>
    </location>
</feature>
<dbReference type="RefSeq" id="WP_380024480.1">
    <property type="nucleotide sequence ID" value="NZ_JBHSHC010000024.1"/>
</dbReference>
<proteinExistence type="predicted"/>
<dbReference type="SUPFAM" id="SSF53098">
    <property type="entry name" value="Ribonuclease H-like"/>
    <property type="match status" value="1"/>
</dbReference>
<gene>
    <name evidence="2" type="ORF">ACFO8Q_04215</name>
</gene>
<comment type="caution">
    <text evidence="2">The sequence shown here is derived from an EMBL/GenBank/DDBJ whole genome shotgun (WGS) entry which is preliminary data.</text>
</comment>
<dbReference type="PANTHER" id="PTHR34614:SF2">
    <property type="entry name" value="TRANSPOSASE IS4-LIKE DOMAIN-CONTAINING PROTEIN"/>
    <property type="match status" value="1"/>
</dbReference>
<accession>A0ABV9PY23</accession>
<dbReference type="InterPro" id="IPR012337">
    <property type="entry name" value="RNaseH-like_sf"/>
</dbReference>
<dbReference type="EMBL" id="JBHSHC010000024">
    <property type="protein sequence ID" value="MFC4766583.1"/>
    <property type="molecule type" value="Genomic_DNA"/>
</dbReference>
<evidence type="ECO:0000313" key="3">
    <source>
        <dbReference type="Proteomes" id="UP001596002"/>
    </source>
</evidence>
<dbReference type="NCBIfam" id="NF033559">
    <property type="entry name" value="transpos_IS1634"/>
    <property type="match status" value="1"/>
</dbReference>
<dbReference type="Pfam" id="PF01609">
    <property type="entry name" value="DDE_Tnp_1"/>
    <property type="match status" value="1"/>
</dbReference>
<dbReference type="InterPro" id="IPR047654">
    <property type="entry name" value="IS1634_transpos"/>
</dbReference>
<evidence type="ECO:0000259" key="1">
    <source>
        <dbReference type="Pfam" id="PF01609"/>
    </source>
</evidence>
<dbReference type="PANTHER" id="PTHR34614">
    <property type="match status" value="1"/>
</dbReference>